<evidence type="ECO:0000313" key="1">
    <source>
        <dbReference type="EMBL" id="EHH00506.1"/>
    </source>
</evidence>
<evidence type="ECO:0000313" key="2">
    <source>
        <dbReference type="Proteomes" id="UP000003598"/>
    </source>
</evidence>
<dbReference type="STRING" id="762968.HMPREF9441_01743"/>
<dbReference type="Proteomes" id="UP000003598">
    <property type="component" value="Unassembled WGS sequence"/>
</dbReference>
<dbReference type="AlphaFoldDB" id="G5SQV3"/>
<keyword evidence="2" id="KW-1185">Reference proteome</keyword>
<protein>
    <submittedName>
        <fullName evidence="1">Uncharacterized protein</fullName>
    </submittedName>
</protein>
<gene>
    <name evidence="1" type="ORF">HMPREF9441_01743</name>
</gene>
<organism evidence="1 2">
    <name type="scientific">Paraprevotella clara YIT 11840</name>
    <dbReference type="NCBI Taxonomy" id="762968"/>
    <lineage>
        <taxon>Bacteria</taxon>
        <taxon>Pseudomonadati</taxon>
        <taxon>Bacteroidota</taxon>
        <taxon>Bacteroidia</taxon>
        <taxon>Bacteroidales</taxon>
        <taxon>Prevotellaceae</taxon>
        <taxon>Paraprevotella</taxon>
    </lineage>
</organism>
<dbReference type="HOGENOM" id="CLU_3120762_0_0_10"/>
<proteinExistence type="predicted"/>
<comment type="caution">
    <text evidence="1">The sequence shown here is derived from an EMBL/GenBank/DDBJ whole genome shotgun (WGS) entry which is preliminary data.</text>
</comment>
<reference evidence="1 2" key="1">
    <citation type="submission" date="2011-03" db="EMBL/GenBank/DDBJ databases">
        <authorList>
            <person name="Weinstock G."/>
            <person name="Sodergren E."/>
            <person name="Clifton S."/>
            <person name="Fulton L."/>
            <person name="Fulton B."/>
            <person name="Courtney L."/>
            <person name="Fronick C."/>
            <person name="Harrison M."/>
            <person name="Strong C."/>
            <person name="Farmer C."/>
            <person name="Delahaunty K."/>
            <person name="Markovic C."/>
            <person name="Hall O."/>
            <person name="Minx P."/>
            <person name="Tomlinson C."/>
            <person name="Mitreva M."/>
            <person name="Hou S."/>
            <person name="Chen J."/>
            <person name="Wollam A."/>
            <person name="Pepin K.H."/>
            <person name="Johnson M."/>
            <person name="Bhonagiri V."/>
            <person name="Zhang X."/>
            <person name="Suruliraj S."/>
            <person name="Warren W."/>
            <person name="Chinwalla A."/>
            <person name="Mardis E.R."/>
            <person name="Wilson R.K."/>
        </authorList>
    </citation>
    <scope>NUCLEOTIDE SEQUENCE [LARGE SCALE GENOMIC DNA]</scope>
    <source>
        <strain evidence="1 2">YIT 11840</strain>
    </source>
</reference>
<accession>G5SQV3</accession>
<sequence length="50" mass="5733">MRGKNHLPYNVKSFCAKQKINRRRLKNCLAQNENPISEDGSECVRTLSLA</sequence>
<dbReference type="EMBL" id="AFFY01000022">
    <property type="protein sequence ID" value="EHH00506.1"/>
    <property type="molecule type" value="Genomic_DNA"/>
</dbReference>
<name>G5SQV3_9BACT</name>